<organism evidence="5 6">
    <name type="scientific">Streptomyces coryli</name>
    <dbReference type="NCBI Taxonomy" id="1128680"/>
    <lineage>
        <taxon>Bacteria</taxon>
        <taxon>Bacillati</taxon>
        <taxon>Actinomycetota</taxon>
        <taxon>Actinomycetes</taxon>
        <taxon>Kitasatosporales</taxon>
        <taxon>Streptomycetaceae</taxon>
        <taxon>Streptomyces</taxon>
    </lineage>
</organism>
<dbReference type="RefSeq" id="WP_165236508.1">
    <property type="nucleotide sequence ID" value="NZ_JAAKZV010000042.1"/>
</dbReference>
<dbReference type="Pfam" id="PF14361">
    <property type="entry name" value="RsbRD_N"/>
    <property type="match status" value="1"/>
</dbReference>
<evidence type="ECO:0000259" key="3">
    <source>
        <dbReference type="Pfam" id="PF14361"/>
    </source>
</evidence>
<dbReference type="InterPro" id="IPR041522">
    <property type="entry name" value="CdaR_GGDEF"/>
</dbReference>
<proteinExistence type="inferred from homology"/>
<dbReference type="InterPro" id="IPR025736">
    <property type="entry name" value="PucR_C-HTH_dom"/>
</dbReference>
<dbReference type="Pfam" id="PF13556">
    <property type="entry name" value="HTH_30"/>
    <property type="match status" value="1"/>
</dbReference>
<dbReference type="PANTHER" id="PTHR33744">
    <property type="entry name" value="CARBOHYDRATE DIACID REGULATOR"/>
    <property type="match status" value="1"/>
</dbReference>
<dbReference type="AlphaFoldDB" id="A0A6G4TZ57"/>
<reference evidence="5 6" key="1">
    <citation type="submission" date="2020-02" db="EMBL/GenBank/DDBJ databases">
        <title>Whole-genome analyses of novel actinobacteria.</title>
        <authorList>
            <person name="Sahin N."/>
        </authorList>
    </citation>
    <scope>NUCLEOTIDE SEQUENCE [LARGE SCALE GENOMIC DNA]</scope>
    <source>
        <strain evidence="5 6">A7024</strain>
    </source>
</reference>
<dbReference type="Pfam" id="PF17853">
    <property type="entry name" value="GGDEF_2"/>
    <property type="match status" value="1"/>
</dbReference>
<dbReference type="InterPro" id="IPR042070">
    <property type="entry name" value="PucR_C-HTH_sf"/>
</dbReference>
<dbReference type="InterPro" id="IPR051448">
    <property type="entry name" value="CdaR-like_regulators"/>
</dbReference>
<evidence type="ECO:0000259" key="4">
    <source>
        <dbReference type="Pfam" id="PF17853"/>
    </source>
</evidence>
<feature type="domain" description="PucR C-terminal helix-turn-helix" evidence="2">
    <location>
        <begin position="337"/>
        <end position="395"/>
    </location>
</feature>
<feature type="domain" description="CdaR GGDEF-like" evidence="4">
    <location>
        <begin position="180"/>
        <end position="289"/>
    </location>
</feature>
<dbReference type="EMBL" id="JAAKZV010000042">
    <property type="protein sequence ID" value="NGN64736.1"/>
    <property type="molecule type" value="Genomic_DNA"/>
</dbReference>
<comment type="similarity">
    <text evidence="1">Belongs to the CdaR family.</text>
</comment>
<evidence type="ECO:0000256" key="1">
    <source>
        <dbReference type="ARBA" id="ARBA00006754"/>
    </source>
</evidence>
<keyword evidence="6" id="KW-1185">Reference proteome</keyword>
<sequence>MTATGTGAPAEAERALRRRLAQTLLADIDALTGRVVADIRAHSQAYASGRPVSLSDLHGICRENLVLALEDFGELPASAGDITAAATETGRRRAEQGMPLATVLLAYRRGGRVLWQAMTEPLRGRSAAEQDLGLEVAGALWETIDRFSTVMSDAYRRTQLELHHRQDSRRGALFEALLEGRGSDPAVAADAAAALGIPPRDRYAVVVVDQDPAAPPNPGPALRDAGMWSFWRPRAERYAGVVRLGGLEPDELAAVLRKELGGTAGVSPPFEELAEADTALRLAERALRTLPPGSGRVAALDERLVEAVLTRDPEIAERLLCRYLDGVLRSGSEGPVLLETLRVWLDAGCSASRAAELLYCHRNTVLNRIARVAELTGRPQESGEARLGWALALRAAEVPR</sequence>
<dbReference type="Proteomes" id="UP000481583">
    <property type="component" value="Unassembled WGS sequence"/>
</dbReference>
<evidence type="ECO:0000259" key="2">
    <source>
        <dbReference type="Pfam" id="PF13556"/>
    </source>
</evidence>
<name>A0A6G4TZ57_9ACTN</name>
<gene>
    <name evidence="5" type="ORF">G5C51_12590</name>
</gene>
<feature type="domain" description="RsbT co-antagonist protein RsbRD N-terminal" evidence="3">
    <location>
        <begin position="29"/>
        <end position="170"/>
    </location>
</feature>
<accession>A0A6G4TZ57</accession>
<evidence type="ECO:0000313" key="5">
    <source>
        <dbReference type="EMBL" id="NGN64736.1"/>
    </source>
</evidence>
<dbReference type="PANTHER" id="PTHR33744:SF1">
    <property type="entry name" value="DNA-BINDING TRANSCRIPTIONAL ACTIVATOR ADER"/>
    <property type="match status" value="1"/>
</dbReference>
<dbReference type="Gene3D" id="1.10.10.2840">
    <property type="entry name" value="PucR C-terminal helix-turn-helix domain"/>
    <property type="match status" value="1"/>
</dbReference>
<dbReference type="InterPro" id="IPR025751">
    <property type="entry name" value="RsbRD_N_dom"/>
</dbReference>
<protein>
    <submittedName>
        <fullName evidence="5">PucR family transcriptional regulator</fullName>
    </submittedName>
</protein>
<comment type="caution">
    <text evidence="5">The sequence shown here is derived from an EMBL/GenBank/DDBJ whole genome shotgun (WGS) entry which is preliminary data.</text>
</comment>
<evidence type="ECO:0000313" key="6">
    <source>
        <dbReference type="Proteomes" id="UP000481583"/>
    </source>
</evidence>